<name>A0A1Y2AHK9_9TREE</name>
<dbReference type="InParanoid" id="A0A1Y2AHK9"/>
<feature type="compositionally biased region" description="Low complexity" evidence="1">
    <location>
        <begin position="82"/>
        <end position="95"/>
    </location>
</feature>
<dbReference type="Proteomes" id="UP000193986">
    <property type="component" value="Unassembled WGS sequence"/>
</dbReference>
<protein>
    <submittedName>
        <fullName evidence="2">Uncharacterized protein</fullName>
    </submittedName>
</protein>
<dbReference type="EMBL" id="MCFC01000101">
    <property type="protein sequence ID" value="ORY21944.1"/>
    <property type="molecule type" value="Genomic_DNA"/>
</dbReference>
<reference evidence="2 3" key="1">
    <citation type="submission" date="2016-07" db="EMBL/GenBank/DDBJ databases">
        <title>Pervasive Adenine N6-methylation of Active Genes in Fungi.</title>
        <authorList>
            <consortium name="DOE Joint Genome Institute"/>
            <person name="Mondo S.J."/>
            <person name="Dannebaum R.O."/>
            <person name="Kuo R.C."/>
            <person name="Labutti K."/>
            <person name="Haridas S."/>
            <person name="Kuo A."/>
            <person name="Salamov A."/>
            <person name="Ahrendt S.R."/>
            <person name="Lipzen A."/>
            <person name="Sullivan W."/>
            <person name="Andreopoulos W.B."/>
            <person name="Clum A."/>
            <person name="Lindquist E."/>
            <person name="Daum C."/>
            <person name="Ramamoorthy G.K."/>
            <person name="Gryganskyi A."/>
            <person name="Culley D."/>
            <person name="Magnuson J.K."/>
            <person name="James T.Y."/>
            <person name="O'Malley M.A."/>
            <person name="Stajich J.E."/>
            <person name="Spatafora J.W."/>
            <person name="Visel A."/>
            <person name="Grigoriev I.V."/>
        </authorList>
    </citation>
    <scope>NUCLEOTIDE SEQUENCE [LARGE SCALE GENOMIC DNA]</scope>
    <source>
        <strain evidence="2 3">68-887.2</strain>
    </source>
</reference>
<feature type="region of interest" description="Disordered" evidence="1">
    <location>
        <begin position="82"/>
        <end position="161"/>
    </location>
</feature>
<comment type="caution">
    <text evidence="2">The sequence shown here is derived from an EMBL/GenBank/DDBJ whole genome shotgun (WGS) entry which is preliminary data.</text>
</comment>
<feature type="compositionally biased region" description="Low complexity" evidence="1">
    <location>
        <begin position="122"/>
        <end position="136"/>
    </location>
</feature>
<accession>A0A1Y2AHK9</accession>
<feature type="compositionally biased region" description="Basic residues" evidence="1">
    <location>
        <begin position="226"/>
        <end position="243"/>
    </location>
</feature>
<sequence length="283" mass="29943">MSDVATAAASGVVVAPVEVDPAVAPAASDAPAAAVPAAPPAPEVPILSSRYNLRLTSHRFANLPRSTASPSVLSKIFSSATPSLPASSRASSPVSVTGTTAGLLPPVEIRPPPLDGHRVRSSTKSSSSSSTSSGSSPPYLPPGPEAEKGQESDEDESDESLPSPVIICLSTKHLAFDFNPRAKPHLFSSSSGWLDVDASFNGTLIFDFDYFLMRLPDTVDKLRFGKGKARARPSKSSTRRRRSGSLLKTVTPSIENAAKRVRTTSSRLPRNYMRSQDYLEVSP</sequence>
<evidence type="ECO:0000256" key="1">
    <source>
        <dbReference type="SAM" id="MobiDB-lite"/>
    </source>
</evidence>
<proteinExistence type="predicted"/>
<keyword evidence="3" id="KW-1185">Reference proteome</keyword>
<gene>
    <name evidence="2" type="ORF">BCR39DRAFT_562486</name>
</gene>
<dbReference type="AlphaFoldDB" id="A0A1Y2AHK9"/>
<feature type="region of interest" description="Disordered" evidence="1">
    <location>
        <begin position="226"/>
        <end position="246"/>
    </location>
</feature>
<evidence type="ECO:0000313" key="2">
    <source>
        <dbReference type="EMBL" id="ORY21944.1"/>
    </source>
</evidence>
<organism evidence="2 3">
    <name type="scientific">Naematelia encephala</name>
    <dbReference type="NCBI Taxonomy" id="71784"/>
    <lineage>
        <taxon>Eukaryota</taxon>
        <taxon>Fungi</taxon>
        <taxon>Dikarya</taxon>
        <taxon>Basidiomycota</taxon>
        <taxon>Agaricomycotina</taxon>
        <taxon>Tremellomycetes</taxon>
        <taxon>Tremellales</taxon>
        <taxon>Naemateliaceae</taxon>
        <taxon>Naematelia</taxon>
    </lineage>
</organism>
<evidence type="ECO:0000313" key="3">
    <source>
        <dbReference type="Proteomes" id="UP000193986"/>
    </source>
</evidence>